<evidence type="ECO:0000256" key="1">
    <source>
        <dbReference type="SAM" id="SignalP"/>
    </source>
</evidence>
<dbReference type="Proteomes" id="UP001165498">
    <property type="component" value="Unassembled WGS sequence"/>
</dbReference>
<proteinExistence type="predicted"/>
<organism evidence="2 3">
    <name type="scientific">Tahibacter harae</name>
    <dbReference type="NCBI Taxonomy" id="2963937"/>
    <lineage>
        <taxon>Bacteria</taxon>
        <taxon>Pseudomonadati</taxon>
        <taxon>Pseudomonadota</taxon>
        <taxon>Gammaproteobacteria</taxon>
        <taxon>Lysobacterales</taxon>
        <taxon>Rhodanobacteraceae</taxon>
        <taxon>Tahibacter</taxon>
    </lineage>
</organism>
<dbReference type="InterPro" id="IPR011990">
    <property type="entry name" value="TPR-like_helical_dom_sf"/>
</dbReference>
<feature type="signal peptide" evidence="1">
    <location>
        <begin position="1"/>
        <end position="21"/>
    </location>
</feature>
<dbReference type="Gene3D" id="1.25.40.10">
    <property type="entry name" value="Tetratricopeptide repeat domain"/>
    <property type="match status" value="1"/>
</dbReference>
<protein>
    <recommendedName>
        <fullName evidence="4">Sel1 repeat family protein</fullName>
    </recommendedName>
</protein>
<name>A0ABT1QZB6_9GAMM</name>
<comment type="caution">
    <text evidence="2">The sequence shown here is derived from an EMBL/GenBank/DDBJ whole genome shotgun (WGS) entry which is preliminary data.</text>
</comment>
<keyword evidence="3" id="KW-1185">Reference proteome</keyword>
<dbReference type="RefSeq" id="WP_255916819.1">
    <property type="nucleotide sequence ID" value="NZ_JANFQO010000040.1"/>
</dbReference>
<evidence type="ECO:0008006" key="4">
    <source>
        <dbReference type="Google" id="ProtNLM"/>
    </source>
</evidence>
<gene>
    <name evidence="2" type="ORF">NM961_23250</name>
</gene>
<dbReference type="SUPFAM" id="SSF81901">
    <property type="entry name" value="HCP-like"/>
    <property type="match status" value="1"/>
</dbReference>
<sequence length="326" mass="35436">MRARWLLAAALLGLACGYGYARLQRPAAADIAAAPAPAATQPDKVETSTTVRLPRLGEAAAQTLSLRNLPHPPLPPARPSWSSAQDALRQRAEAGDAAAAREWLERDGRCYSMLQFGLNGYSGDLPTREFSRAASRGHPRLRTVDPQLQQALAIGDEAQRRQALGALQQRLLDECRGYAPQGPGVRYALGEIAARNGSDKDFWQFINDPPLAFGYSRDLDQMIDWARRAPLMVRERARGGDADAAYALGMAYAQGLEEGRADEANSSHYLSAAVSDDPLQAYRWLSLYLRNGDGDAARSAAARAQLERLGGQLSAEQRAQAQGWQP</sequence>
<evidence type="ECO:0000313" key="3">
    <source>
        <dbReference type="Proteomes" id="UP001165498"/>
    </source>
</evidence>
<evidence type="ECO:0000313" key="2">
    <source>
        <dbReference type="EMBL" id="MCQ4167636.1"/>
    </source>
</evidence>
<accession>A0ABT1QZB6</accession>
<reference evidence="2" key="1">
    <citation type="submission" date="2022-07" db="EMBL/GenBank/DDBJ databases">
        <title>Tahibacter sp., a new gammaproteobacterium isolated from the silt sample collected at pig farm.</title>
        <authorList>
            <person name="Chen H."/>
        </authorList>
    </citation>
    <scope>NUCLEOTIDE SEQUENCE</scope>
    <source>
        <strain evidence="2">P2K</strain>
    </source>
</reference>
<keyword evidence="1" id="KW-0732">Signal</keyword>
<feature type="chain" id="PRO_5047096941" description="Sel1 repeat family protein" evidence="1">
    <location>
        <begin position="22"/>
        <end position="326"/>
    </location>
</feature>
<dbReference type="EMBL" id="JANFQO010000040">
    <property type="protein sequence ID" value="MCQ4167636.1"/>
    <property type="molecule type" value="Genomic_DNA"/>
</dbReference>
<dbReference type="PROSITE" id="PS51257">
    <property type="entry name" value="PROKAR_LIPOPROTEIN"/>
    <property type="match status" value="1"/>
</dbReference>